<protein>
    <submittedName>
        <fullName evidence="3">Uncharacterized protein</fullName>
    </submittedName>
</protein>
<dbReference type="AlphaFoldDB" id="A0A8H5H5E2"/>
<evidence type="ECO:0000313" key="3">
    <source>
        <dbReference type="EMBL" id="KAF5377103.1"/>
    </source>
</evidence>
<proteinExistence type="predicted"/>
<feature type="region of interest" description="Disordered" evidence="1">
    <location>
        <begin position="1"/>
        <end position="46"/>
    </location>
</feature>
<dbReference type="Proteomes" id="UP000518752">
    <property type="component" value="Unassembled WGS sequence"/>
</dbReference>
<evidence type="ECO:0000256" key="1">
    <source>
        <dbReference type="SAM" id="MobiDB-lite"/>
    </source>
</evidence>
<keyword evidence="4" id="KW-1185">Reference proteome</keyword>
<accession>A0A8H5H5E2</accession>
<reference evidence="3 4" key="1">
    <citation type="journal article" date="2020" name="ISME J.">
        <title>Uncovering the hidden diversity of litter-decomposition mechanisms in mushroom-forming fungi.</title>
        <authorList>
            <person name="Floudas D."/>
            <person name="Bentzer J."/>
            <person name="Ahren D."/>
            <person name="Johansson T."/>
            <person name="Persson P."/>
            <person name="Tunlid A."/>
        </authorList>
    </citation>
    <scope>NUCLEOTIDE SEQUENCE [LARGE SCALE GENOMIC DNA]</scope>
    <source>
        <strain evidence="3 4">CBS 406.79</strain>
    </source>
</reference>
<dbReference type="OrthoDB" id="3360032at2759"/>
<organism evidence="3 4">
    <name type="scientific">Collybiopsis confluens</name>
    <dbReference type="NCBI Taxonomy" id="2823264"/>
    <lineage>
        <taxon>Eukaryota</taxon>
        <taxon>Fungi</taxon>
        <taxon>Dikarya</taxon>
        <taxon>Basidiomycota</taxon>
        <taxon>Agaricomycotina</taxon>
        <taxon>Agaricomycetes</taxon>
        <taxon>Agaricomycetidae</taxon>
        <taxon>Agaricales</taxon>
        <taxon>Marasmiineae</taxon>
        <taxon>Omphalotaceae</taxon>
        <taxon>Collybiopsis</taxon>
    </lineage>
</organism>
<dbReference type="EMBL" id="JAACJN010000085">
    <property type="protein sequence ID" value="KAF5377103.1"/>
    <property type="molecule type" value="Genomic_DNA"/>
</dbReference>
<evidence type="ECO:0000256" key="2">
    <source>
        <dbReference type="SAM" id="Phobius"/>
    </source>
</evidence>
<keyword evidence="2" id="KW-1133">Transmembrane helix</keyword>
<keyword evidence="2" id="KW-0812">Transmembrane</keyword>
<evidence type="ECO:0000313" key="4">
    <source>
        <dbReference type="Proteomes" id="UP000518752"/>
    </source>
</evidence>
<feature type="transmembrane region" description="Helical" evidence="2">
    <location>
        <begin position="169"/>
        <end position="200"/>
    </location>
</feature>
<gene>
    <name evidence="3" type="ORF">D9757_008767</name>
</gene>
<comment type="caution">
    <text evidence="3">The sequence shown here is derived from an EMBL/GenBank/DDBJ whole genome shotgun (WGS) entry which is preliminary data.</text>
</comment>
<feature type="compositionally biased region" description="Polar residues" evidence="1">
    <location>
        <begin position="7"/>
        <end position="27"/>
    </location>
</feature>
<name>A0A8H5H5E2_9AGAR</name>
<sequence>MFLEHTLGTSPAQNKRSFSNQSVKNSPPNRPVLRPGANKKSFKLDPAPLGTPINGVCSSPADYLHKEHPECPHETWIRLELDDSNWTSFNKFTLRISWPGSSPADFHINILNPESTATRFTGEPAKPPEPALTRVKYARIRVVDTGVISPLSGLTKIPPVPFIVTLEPLYLGLIPATVVPFLLVLIPAIVVSLMAAPYIYKYLREIARAAKSEMQGKEKKA</sequence>
<keyword evidence="2" id="KW-0472">Membrane</keyword>